<dbReference type="SUPFAM" id="SSF48264">
    <property type="entry name" value="Cytochrome P450"/>
    <property type="match status" value="1"/>
</dbReference>
<dbReference type="PANTHER" id="PTHR24291">
    <property type="entry name" value="CYTOCHROME P450 FAMILY 4"/>
    <property type="match status" value="1"/>
</dbReference>
<dbReference type="InterPro" id="IPR050196">
    <property type="entry name" value="Cytochrome_P450_Monoox"/>
</dbReference>
<dbReference type="InterPro" id="IPR036396">
    <property type="entry name" value="Cyt_P450_sf"/>
</dbReference>
<evidence type="ECO:0000256" key="3">
    <source>
        <dbReference type="ARBA" id="ARBA00022723"/>
    </source>
</evidence>
<comment type="similarity">
    <text evidence="1 8">Belongs to the cytochrome P450 family.</text>
</comment>
<keyword evidence="3 7" id="KW-0479">Metal-binding</keyword>
<protein>
    <recommendedName>
        <fullName evidence="11">Cytochrome P450</fullName>
    </recommendedName>
</protein>
<dbReference type="EMBL" id="JALJOQ010000178">
    <property type="protein sequence ID" value="KAK9791377.1"/>
    <property type="molecule type" value="Genomic_DNA"/>
</dbReference>
<dbReference type="AlphaFoldDB" id="A0AAW1NRD5"/>
<dbReference type="Pfam" id="PF00067">
    <property type="entry name" value="p450"/>
    <property type="match status" value="1"/>
</dbReference>
<keyword evidence="2 7" id="KW-0349">Heme</keyword>
<dbReference type="PROSITE" id="PS00086">
    <property type="entry name" value="CYTOCHROME_P450"/>
    <property type="match status" value="1"/>
</dbReference>
<organism evidence="9 10">
    <name type="scientific">Symbiochloris irregularis</name>
    <dbReference type="NCBI Taxonomy" id="706552"/>
    <lineage>
        <taxon>Eukaryota</taxon>
        <taxon>Viridiplantae</taxon>
        <taxon>Chlorophyta</taxon>
        <taxon>core chlorophytes</taxon>
        <taxon>Trebouxiophyceae</taxon>
        <taxon>Trebouxiales</taxon>
        <taxon>Trebouxiaceae</taxon>
        <taxon>Symbiochloris</taxon>
    </lineage>
</organism>
<sequence length="457" mass="52342">MPAGPYGWLPFGHIYQLLNATAWNLLSEWVLQQPPLVKVNVLQRKMVLVGTPQGMKEVYQTKFRLFHKDTDFSFAPYLPILGTGLVTARGEQWQKQRLLMAPTLRVDILDSVIRLTHEAVERLSVKLEAAKASRQPIEMEEEFRLLTLQIIGGAVLSLPPDECDRVFPQLYLPVMAEGYKRSLQPWRMYIPTQTWFQHRSRINQLNAYVKGRLRERWSARQEGKREGEHKDIVDLLMAATEAQGESWSSGLEDQLCYEVKTLLLAGHETSAALLTWTLHELCENPDSLGKVQQEAKEMLATANAKGLPQKEAVEGMQYTLCALKESLRKYSVVPVVTRRVEQDTTLCGMQIPVGAYLAILIQAVHQSWQKHDQWRPERFLPGDEFDQFPDDIRPYMFVPFGQGPRNCIGQYFSLLEARLVMGMLWTRFKFQRHGAPPQRNETVIPTGTADGLYMMIS</sequence>
<evidence type="ECO:0000256" key="7">
    <source>
        <dbReference type="PIRSR" id="PIRSR602401-1"/>
    </source>
</evidence>
<evidence type="ECO:0000313" key="9">
    <source>
        <dbReference type="EMBL" id="KAK9791377.1"/>
    </source>
</evidence>
<dbReference type="PANTHER" id="PTHR24291:SF50">
    <property type="entry name" value="BIFUNCTIONAL ALBAFLAVENONE MONOOXYGENASE_TERPENE SYNTHASE"/>
    <property type="match status" value="1"/>
</dbReference>
<dbReference type="PRINTS" id="PR00463">
    <property type="entry name" value="EP450I"/>
</dbReference>
<evidence type="ECO:0000256" key="1">
    <source>
        <dbReference type="ARBA" id="ARBA00010617"/>
    </source>
</evidence>
<keyword evidence="5 7" id="KW-0408">Iron</keyword>
<evidence type="ECO:0000256" key="2">
    <source>
        <dbReference type="ARBA" id="ARBA00022617"/>
    </source>
</evidence>
<dbReference type="GO" id="GO:0020037">
    <property type="term" value="F:heme binding"/>
    <property type="evidence" value="ECO:0007669"/>
    <property type="project" value="InterPro"/>
</dbReference>
<gene>
    <name evidence="9" type="ORF">WJX73_006540</name>
</gene>
<dbReference type="Gene3D" id="1.10.630.10">
    <property type="entry name" value="Cytochrome P450"/>
    <property type="match status" value="1"/>
</dbReference>
<feature type="binding site" description="axial binding residue" evidence="7">
    <location>
        <position position="407"/>
    </location>
    <ligand>
        <name>heme</name>
        <dbReference type="ChEBI" id="CHEBI:30413"/>
    </ligand>
    <ligandPart>
        <name>Fe</name>
        <dbReference type="ChEBI" id="CHEBI:18248"/>
    </ligandPart>
</feature>
<dbReference type="GO" id="GO:0004497">
    <property type="term" value="F:monooxygenase activity"/>
    <property type="evidence" value="ECO:0007669"/>
    <property type="project" value="UniProtKB-KW"/>
</dbReference>
<evidence type="ECO:0000256" key="8">
    <source>
        <dbReference type="RuleBase" id="RU000461"/>
    </source>
</evidence>
<dbReference type="InterPro" id="IPR002401">
    <property type="entry name" value="Cyt_P450_E_grp-I"/>
</dbReference>
<proteinExistence type="inferred from homology"/>
<dbReference type="InterPro" id="IPR001128">
    <property type="entry name" value="Cyt_P450"/>
</dbReference>
<dbReference type="Proteomes" id="UP001465755">
    <property type="component" value="Unassembled WGS sequence"/>
</dbReference>
<keyword evidence="6 8" id="KW-0503">Monooxygenase</keyword>
<dbReference type="GO" id="GO:0005506">
    <property type="term" value="F:iron ion binding"/>
    <property type="evidence" value="ECO:0007669"/>
    <property type="project" value="InterPro"/>
</dbReference>
<name>A0AAW1NRD5_9CHLO</name>
<evidence type="ECO:0008006" key="11">
    <source>
        <dbReference type="Google" id="ProtNLM"/>
    </source>
</evidence>
<evidence type="ECO:0000256" key="4">
    <source>
        <dbReference type="ARBA" id="ARBA00023002"/>
    </source>
</evidence>
<dbReference type="InterPro" id="IPR017972">
    <property type="entry name" value="Cyt_P450_CS"/>
</dbReference>
<dbReference type="GO" id="GO:0016705">
    <property type="term" value="F:oxidoreductase activity, acting on paired donors, with incorporation or reduction of molecular oxygen"/>
    <property type="evidence" value="ECO:0007669"/>
    <property type="project" value="InterPro"/>
</dbReference>
<keyword evidence="4 8" id="KW-0560">Oxidoreductase</keyword>
<dbReference type="PRINTS" id="PR00385">
    <property type="entry name" value="P450"/>
</dbReference>
<reference evidence="9 10" key="1">
    <citation type="journal article" date="2024" name="Nat. Commun.">
        <title>Phylogenomics reveals the evolutionary origins of lichenization in chlorophyte algae.</title>
        <authorList>
            <person name="Puginier C."/>
            <person name="Libourel C."/>
            <person name="Otte J."/>
            <person name="Skaloud P."/>
            <person name="Haon M."/>
            <person name="Grisel S."/>
            <person name="Petersen M."/>
            <person name="Berrin J.G."/>
            <person name="Delaux P.M."/>
            <person name="Dal Grande F."/>
            <person name="Keller J."/>
        </authorList>
    </citation>
    <scope>NUCLEOTIDE SEQUENCE [LARGE SCALE GENOMIC DNA]</scope>
    <source>
        <strain evidence="9 10">SAG 2036</strain>
    </source>
</reference>
<comment type="caution">
    <text evidence="9">The sequence shown here is derived from an EMBL/GenBank/DDBJ whole genome shotgun (WGS) entry which is preliminary data.</text>
</comment>
<keyword evidence="10" id="KW-1185">Reference proteome</keyword>
<accession>A0AAW1NRD5</accession>
<evidence type="ECO:0000256" key="6">
    <source>
        <dbReference type="ARBA" id="ARBA00023033"/>
    </source>
</evidence>
<comment type="cofactor">
    <cofactor evidence="7">
        <name>heme</name>
        <dbReference type="ChEBI" id="CHEBI:30413"/>
    </cofactor>
</comment>
<evidence type="ECO:0000256" key="5">
    <source>
        <dbReference type="ARBA" id="ARBA00023004"/>
    </source>
</evidence>
<evidence type="ECO:0000313" key="10">
    <source>
        <dbReference type="Proteomes" id="UP001465755"/>
    </source>
</evidence>